<dbReference type="PANTHER" id="PTHR31010">
    <property type="entry name" value="RAN-SPECIFIC GTPASE-ACTIVATING PROTEIN 30-RELATED"/>
    <property type="match status" value="1"/>
</dbReference>
<evidence type="ECO:0000313" key="3">
    <source>
        <dbReference type="Proteomes" id="UP000007796"/>
    </source>
</evidence>
<proteinExistence type="predicted"/>
<dbReference type="PANTHER" id="PTHR31010:SF2">
    <property type="entry name" value="RAN-SPECIFIC GTPASE-ACTIVATING PROTEIN 30"/>
    <property type="match status" value="1"/>
</dbReference>
<dbReference type="EMBL" id="GL629801">
    <property type="protein sequence ID" value="EFX00287.1"/>
    <property type="molecule type" value="Genomic_DNA"/>
</dbReference>
<dbReference type="InterPro" id="IPR008812">
    <property type="entry name" value="Ran_GTP-bd-rel"/>
</dbReference>
<dbReference type="GO" id="GO:0030695">
    <property type="term" value="F:GTPase regulator activity"/>
    <property type="evidence" value="ECO:0007669"/>
    <property type="project" value="TreeGrafter"/>
</dbReference>
<organism evidence="3">
    <name type="scientific">Grosmannia clavigera (strain kw1407 / UAMH 11150)</name>
    <name type="common">Blue stain fungus</name>
    <name type="synonym">Graphiocladiella clavigera</name>
    <dbReference type="NCBI Taxonomy" id="655863"/>
    <lineage>
        <taxon>Eukaryota</taxon>
        <taxon>Fungi</taxon>
        <taxon>Dikarya</taxon>
        <taxon>Ascomycota</taxon>
        <taxon>Pezizomycotina</taxon>
        <taxon>Sordariomycetes</taxon>
        <taxon>Sordariomycetidae</taxon>
        <taxon>Ophiostomatales</taxon>
        <taxon>Ophiostomataceae</taxon>
        <taxon>Leptographium</taxon>
    </lineage>
</organism>
<dbReference type="Proteomes" id="UP000007796">
    <property type="component" value="Unassembled WGS sequence"/>
</dbReference>
<dbReference type="GeneID" id="25980816"/>
<dbReference type="InParanoid" id="F0XNY6"/>
<evidence type="ECO:0000256" key="1">
    <source>
        <dbReference type="SAM" id="MobiDB-lite"/>
    </source>
</evidence>
<name>F0XNY6_GROCL</name>
<keyword evidence="3" id="KW-1185">Reference proteome</keyword>
<sequence length="586" mass="64915">MQQCSRFLKTVDNKAQYAELRILQKALDNKIKIVSPALDLIEFRSGRGNVLLGNAASLTKGLHRDIVSLGKRLERAAATEELYLATGSREVSAECHRVELLGIINDIKLLLARIDGDIPFIQLAITASGESLSTSLPATISPSRLLQASMFLTVGDTQFNSTSRNPTQIGPSFTLSLYMLFISHCPSIQDSGKQVNSLSDKSQYGGGVEDVKKAIWQEVVHKARVRLIWMSPDWVFDQKVGDLPKTPSMTGSGTDFCSNTKVGPFSGMDGYSYHLEITEDLDDGRVHEAEDQEMRRAGIRESIPIHQISKIFYTDTGRILNIGETTSFESNAVLLLKRDSCATVPTSALDHIKPQQDVDTETGPCRYEVVERHPLLTSQGDIDRQLRREAGYFPAVVEPATTDKHGERHFPRHLDPEWLALEVFIEDDDVGSDEDAENGVGDEDEDHNEENDLTSDTLEQIRHLSMSGTEPAKSQDQYEEGHADLKNVNINMQDTCYAGNPGEGPPASCSLLGTAASSLSLLEMLIRLTSLQEFQQVSHLSLPDHILTFFLEESSTTGLCGEEQWKAKKEAKQRMGFDPYIDTPKS</sequence>
<feature type="compositionally biased region" description="Acidic residues" evidence="1">
    <location>
        <begin position="430"/>
        <end position="453"/>
    </location>
</feature>
<gene>
    <name evidence="2" type="ORF">CMQ_7289</name>
</gene>
<protein>
    <submittedName>
        <fullName evidence="2">RanGTP-binding protein</fullName>
    </submittedName>
</protein>
<accession>F0XNY6</accession>
<feature type="region of interest" description="Disordered" evidence="1">
    <location>
        <begin position="430"/>
        <end position="456"/>
    </location>
</feature>
<dbReference type="OrthoDB" id="512915at2759"/>
<dbReference type="eggNOG" id="ENOG502R7I3">
    <property type="taxonomic scope" value="Eukaryota"/>
</dbReference>
<reference evidence="2 3" key="1">
    <citation type="journal article" date="2011" name="Proc. Natl. Acad. Sci. U.S.A.">
        <title>Genome and transcriptome analyses of the mountain pine beetle-fungal symbiont Grosmannia clavigera, a lodgepole pine pathogen.</title>
        <authorList>
            <person name="DiGuistini S."/>
            <person name="Wang Y."/>
            <person name="Liao N.Y."/>
            <person name="Taylor G."/>
            <person name="Tanguay P."/>
            <person name="Feau N."/>
            <person name="Henrissat B."/>
            <person name="Chan S.K."/>
            <person name="Hesse-Orce U."/>
            <person name="Alamouti S.M."/>
            <person name="Tsui C.K.M."/>
            <person name="Docking R.T."/>
            <person name="Levasseur A."/>
            <person name="Haridas S."/>
            <person name="Robertson G."/>
            <person name="Birol I."/>
            <person name="Holt R.A."/>
            <person name="Marra M.A."/>
            <person name="Hamelin R.C."/>
            <person name="Hirst M."/>
            <person name="Jones S.J.M."/>
            <person name="Bohlmann J."/>
            <person name="Breuil C."/>
        </authorList>
    </citation>
    <scope>NUCLEOTIDE SEQUENCE [LARGE SCALE GENOMIC DNA]</scope>
    <source>
        <strain evidence="3">kw1407 / UAMH 11150</strain>
    </source>
</reference>
<dbReference type="FunCoup" id="F0XNY6">
    <property type="interactions" value="8"/>
</dbReference>
<dbReference type="AlphaFoldDB" id="F0XNY6"/>
<dbReference type="HOGENOM" id="CLU_014536_1_1_1"/>
<dbReference type="Pfam" id="PF05508">
    <property type="entry name" value="Ran-binding"/>
    <property type="match status" value="1"/>
</dbReference>
<dbReference type="RefSeq" id="XP_014169769.1">
    <property type="nucleotide sequence ID" value="XM_014314294.1"/>
</dbReference>
<dbReference type="GO" id="GO:0005737">
    <property type="term" value="C:cytoplasm"/>
    <property type="evidence" value="ECO:0007669"/>
    <property type="project" value="TreeGrafter"/>
</dbReference>
<dbReference type="GO" id="GO:0005634">
    <property type="term" value="C:nucleus"/>
    <property type="evidence" value="ECO:0007669"/>
    <property type="project" value="TreeGrafter"/>
</dbReference>
<evidence type="ECO:0000313" key="2">
    <source>
        <dbReference type="EMBL" id="EFX00287.1"/>
    </source>
</evidence>